<dbReference type="EMBL" id="JAAOIW010000003">
    <property type="protein sequence ID" value="NHN30238.1"/>
    <property type="molecule type" value="Genomic_DNA"/>
</dbReference>
<keyword evidence="5 6" id="KW-0472">Membrane</keyword>
<keyword evidence="3 6" id="KW-0812">Transmembrane</keyword>
<keyword evidence="2" id="KW-1003">Cell membrane</keyword>
<comment type="caution">
    <text evidence="7">The sequence shown here is derived from an EMBL/GenBank/DDBJ whole genome shotgun (WGS) entry which is preliminary data.</text>
</comment>
<evidence type="ECO:0000256" key="5">
    <source>
        <dbReference type="ARBA" id="ARBA00023136"/>
    </source>
</evidence>
<dbReference type="PANTHER" id="PTHR34857:SF2">
    <property type="entry name" value="SLL0384 PROTEIN"/>
    <property type="match status" value="1"/>
</dbReference>
<keyword evidence="8" id="KW-1185">Reference proteome</keyword>
<dbReference type="Pfam" id="PF02361">
    <property type="entry name" value="CbiQ"/>
    <property type="match status" value="1"/>
</dbReference>
<evidence type="ECO:0000256" key="3">
    <source>
        <dbReference type="ARBA" id="ARBA00022692"/>
    </source>
</evidence>
<evidence type="ECO:0000256" key="6">
    <source>
        <dbReference type="SAM" id="Phobius"/>
    </source>
</evidence>
<keyword evidence="4 6" id="KW-1133">Transmembrane helix</keyword>
<dbReference type="InterPro" id="IPR003339">
    <property type="entry name" value="ABC/ECF_trnsptr_transmembrane"/>
</dbReference>
<feature type="transmembrane region" description="Helical" evidence="6">
    <location>
        <begin position="102"/>
        <end position="125"/>
    </location>
</feature>
<protein>
    <submittedName>
        <fullName evidence="7">Energy-coupling factor transporter transmembrane protein EcfT</fullName>
    </submittedName>
</protein>
<sequence length="268" mass="30553">MQFALNIKETWLHRANPSFKLLLSIVMFFAVLLTDNINILINITVAHLLLLFFTGHPSKRLLLLLLPFLLLFVSSSMSMMLFGKGDTVWLQWGLVRVSEESFFRGLHIGLKTVNMSLSGLLFALTTRPVALFYSLMQQCRLPAQYAYSFMAALRLLPIMVGEFQTLQMAMKVRGVKRRVGIRGVYDTIRSYAIPLLAQSIRRAQRIAVAMEAKRFSAVKQRTYYYRIGYSGADLYLFLYLAIMLGAAIYIGQHAPYLEIGDVRYKVNG</sequence>
<feature type="transmembrane region" description="Helical" evidence="6">
    <location>
        <begin position="61"/>
        <end position="82"/>
    </location>
</feature>
<dbReference type="InterPro" id="IPR051611">
    <property type="entry name" value="ECF_transporter_component"/>
</dbReference>
<comment type="subcellular location">
    <subcellularLocation>
        <location evidence="1">Membrane</location>
        <topology evidence="1">Multi-pass membrane protein</topology>
    </subcellularLocation>
</comment>
<organism evidence="7 8">
    <name type="scientific">Paenibacillus agricola</name>
    <dbReference type="NCBI Taxonomy" id="2716264"/>
    <lineage>
        <taxon>Bacteria</taxon>
        <taxon>Bacillati</taxon>
        <taxon>Bacillota</taxon>
        <taxon>Bacilli</taxon>
        <taxon>Bacillales</taxon>
        <taxon>Paenibacillaceae</taxon>
        <taxon>Paenibacillus</taxon>
    </lineage>
</organism>
<dbReference type="Proteomes" id="UP001165962">
    <property type="component" value="Unassembled WGS sequence"/>
</dbReference>
<dbReference type="RefSeq" id="WP_166149021.1">
    <property type="nucleotide sequence ID" value="NZ_JAAOIW010000003.1"/>
</dbReference>
<evidence type="ECO:0000256" key="1">
    <source>
        <dbReference type="ARBA" id="ARBA00004141"/>
    </source>
</evidence>
<accession>A0ABX0J5X9</accession>
<evidence type="ECO:0000313" key="8">
    <source>
        <dbReference type="Proteomes" id="UP001165962"/>
    </source>
</evidence>
<name>A0ABX0J5X9_9BACL</name>
<evidence type="ECO:0000256" key="2">
    <source>
        <dbReference type="ARBA" id="ARBA00022475"/>
    </source>
</evidence>
<evidence type="ECO:0000256" key="4">
    <source>
        <dbReference type="ARBA" id="ARBA00022989"/>
    </source>
</evidence>
<dbReference type="CDD" id="cd16914">
    <property type="entry name" value="EcfT"/>
    <property type="match status" value="1"/>
</dbReference>
<reference evidence="7" key="1">
    <citation type="submission" date="2020-03" db="EMBL/GenBank/DDBJ databases">
        <title>Draft sequencing of Paenibacilllus sp. S3N08.</title>
        <authorList>
            <person name="Kim D.-U."/>
        </authorList>
    </citation>
    <scope>NUCLEOTIDE SEQUENCE</scope>
    <source>
        <strain evidence="7">S3N08</strain>
    </source>
</reference>
<proteinExistence type="predicted"/>
<evidence type="ECO:0000313" key="7">
    <source>
        <dbReference type="EMBL" id="NHN30238.1"/>
    </source>
</evidence>
<feature type="transmembrane region" description="Helical" evidence="6">
    <location>
        <begin position="21"/>
        <end position="41"/>
    </location>
</feature>
<dbReference type="PANTHER" id="PTHR34857">
    <property type="entry name" value="SLL0384 PROTEIN"/>
    <property type="match status" value="1"/>
</dbReference>
<feature type="transmembrane region" description="Helical" evidence="6">
    <location>
        <begin position="223"/>
        <end position="250"/>
    </location>
</feature>
<gene>
    <name evidence="7" type="ORF">G9U52_10370</name>
</gene>